<protein>
    <submittedName>
        <fullName evidence="2">DUF1329 domain-containing protein</fullName>
    </submittedName>
</protein>
<dbReference type="Gene3D" id="2.50.20.10">
    <property type="entry name" value="Lipoprotein localisation LolA/LolB/LppX"/>
    <property type="match status" value="1"/>
</dbReference>
<evidence type="ECO:0000313" key="3">
    <source>
        <dbReference type="Proteomes" id="UP000438196"/>
    </source>
</evidence>
<dbReference type="Pfam" id="PF07044">
    <property type="entry name" value="DUF1329"/>
    <property type="match status" value="1"/>
</dbReference>
<keyword evidence="1" id="KW-0732">Signal</keyword>
<dbReference type="OrthoDB" id="6751304at2"/>
<dbReference type="EMBL" id="WNNK01000003">
    <property type="protein sequence ID" value="MUF03760.1"/>
    <property type="molecule type" value="Genomic_DNA"/>
</dbReference>
<evidence type="ECO:0000256" key="1">
    <source>
        <dbReference type="SAM" id="SignalP"/>
    </source>
</evidence>
<proteinExistence type="predicted"/>
<dbReference type="CDD" id="cd16329">
    <property type="entry name" value="LolA_like"/>
    <property type="match status" value="1"/>
</dbReference>
<sequence>MNTTLFHATVLGALLSLASGSALAKLDASEAARLGQELTPTGAQKAANANGSIPAWTGGLTQPPAGYQAGQGYVDPYASEKPLYTITQGNQGQYAQLLTPGYQALLGKYPDFKMLVYPSHRTAALPQSEYAEIAREAPTISLADGGNGLMGYEKSSVPFPIPHSGIEVLFNHFVRYRSGGYQYFPTEMVVQNNGSFTPIRRDVKVMMASAMGNPEPNRLYYYLGKVISPESVAGGQTLIHEPIDQTREARLAWSYNPGQRRVLRAPEAAYDSPVGTSEGLRTYDAIDLYNGAPNKYDWKLIGKKELLVPYNTYKLADRSLKYNQIIQPNHLNQDLLRYELHRVWVVEATLKPGERHIYAKRVFYVDEDSWSILTADLYDGRGDLWRVQEAHTLQRYDVLSSLQLSDVAYDLQARRYVVYGLENEERSTQFGISGKLAEFSPAALRRSGH</sequence>
<dbReference type="InterPro" id="IPR010752">
    <property type="entry name" value="DUF1329"/>
</dbReference>
<dbReference type="RefSeq" id="WP_155582145.1">
    <property type="nucleotide sequence ID" value="NZ_JBHSTH010000021.1"/>
</dbReference>
<keyword evidence="3" id="KW-1185">Reference proteome</keyword>
<name>A0A6I3VZB6_9PSED</name>
<comment type="caution">
    <text evidence="2">The sequence shown here is derived from an EMBL/GenBank/DDBJ whole genome shotgun (WGS) entry which is preliminary data.</text>
</comment>
<feature type="chain" id="PRO_5026083813" evidence="1">
    <location>
        <begin position="25"/>
        <end position="449"/>
    </location>
</feature>
<reference evidence="2 3" key="1">
    <citation type="submission" date="2019-11" db="EMBL/GenBank/DDBJ databases">
        <title>Pseudomonas karstica sp. nov. and Pseudomonas spelaei sp. nov. from karst caves.</title>
        <authorList>
            <person name="Zeman M."/>
        </authorList>
    </citation>
    <scope>NUCLEOTIDE SEQUENCE [LARGE SCALE GENOMIC DNA]</scope>
    <source>
        <strain evidence="2 3">CCM 7893</strain>
    </source>
</reference>
<accession>A0A6I3VZB6</accession>
<dbReference type="AlphaFoldDB" id="A0A6I3VZB6"/>
<gene>
    <name evidence="2" type="ORF">GNF76_05410</name>
</gene>
<feature type="signal peptide" evidence="1">
    <location>
        <begin position="1"/>
        <end position="24"/>
    </location>
</feature>
<evidence type="ECO:0000313" key="2">
    <source>
        <dbReference type="EMBL" id="MUF03760.1"/>
    </source>
</evidence>
<dbReference type="Proteomes" id="UP000438196">
    <property type="component" value="Unassembled WGS sequence"/>
</dbReference>
<organism evidence="2 3">
    <name type="scientific">Pseudomonas spelaei</name>
    <dbReference type="NCBI Taxonomy" id="1055469"/>
    <lineage>
        <taxon>Bacteria</taxon>
        <taxon>Pseudomonadati</taxon>
        <taxon>Pseudomonadota</taxon>
        <taxon>Gammaproteobacteria</taxon>
        <taxon>Pseudomonadales</taxon>
        <taxon>Pseudomonadaceae</taxon>
        <taxon>Pseudomonas</taxon>
    </lineage>
</organism>